<evidence type="ECO:0008006" key="3">
    <source>
        <dbReference type="Google" id="ProtNLM"/>
    </source>
</evidence>
<dbReference type="OrthoDB" id="5431056at2"/>
<dbReference type="STRING" id="1246637.MTBBW1_970014"/>
<keyword evidence="2" id="KW-1185">Reference proteome</keyword>
<organism evidence="1 2">
    <name type="scientific">Desulfamplus magnetovallimortis</name>
    <dbReference type="NCBI Taxonomy" id="1246637"/>
    <lineage>
        <taxon>Bacteria</taxon>
        <taxon>Pseudomonadati</taxon>
        <taxon>Thermodesulfobacteriota</taxon>
        <taxon>Desulfobacteria</taxon>
        <taxon>Desulfobacterales</taxon>
        <taxon>Desulfobacteraceae</taxon>
        <taxon>Desulfamplus</taxon>
    </lineage>
</organism>
<dbReference type="Pfam" id="PF05137">
    <property type="entry name" value="PilN"/>
    <property type="match status" value="1"/>
</dbReference>
<evidence type="ECO:0000313" key="2">
    <source>
        <dbReference type="Proteomes" id="UP000191931"/>
    </source>
</evidence>
<evidence type="ECO:0000313" key="1">
    <source>
        <dbReference type="EMBL" id="SLM33234.1"/>
    </source>
</evidence>
<name>A0A1W1HL81_9BACT</name>
<dbReference type="Proteomes" id="UP000191931">
    <property type="component" value="Unassembled WGS sequence"/>
</dbReference>
<sequence>MFFLLLCLSAFFINIKYETNLLQKELDRVNMSIHTIFKQTFPDVKIIVDPLMQMKVNVREAEKEISFEKSGDGDYSYVKAMDILYELSINISDEIDIEINRFLFSERRIVMTGTTDNFNSVDRIKTNLDKSSLFKNITISSATAENNGTRVKFNFAIDL</sequence>
<gene>
    <name evidence="1" type="ORF">MTBBW1_970014</name>
</gene>
<protein>
    <recommendedName>
        <fullName evidence="3">PilN</fullName>
    </recommendedName>
</protein>
<dbReference type="InterPro" id="IPR007813">
    <property type="entry name" value="PilN"/>
</dbReference>
<reference evidence="1 2" key="1">
    <citation type="submission" date="2017-03" db="EMBL/GenBank/DDBJ databases">
        <authorList>
            <person name="Afonso C.L."/>
            <person name="Miller P.J."/>
            <person name="Scott M.A."/>
            <person name="Spackman E."/>
            <person name="Goraichik I."/>
            <person name="Dimitrov K.M."/>
            <person name="Suarez D.L."/>
            <person name="Swayne D.E."/>
        </authorList>
    </citation>
    <scope>NUCLEOTIDE SEQUENCE [LARGE SCALE GENOMIC DNA]</scope>
    <source>
        <strain evidence="1">PRJEB14757</strain>
    </source>
</reference>
<dbReference type="AlphaFoldDB" id="A0A1W1HL81"/>
<proteinExistence type="predicted"/>
<dbReference type="EMBL" id="FWEV01000344">
    <property type="protein sequence ID" value="SLM33234.1"/>
    <property type="molecule type" value="Genomic_DNA"/>
</dbReference>
<accession>A0A1W1HL81</accession>